<dbReference type="Proteomes" id="UP000029846">
    <property type="component" value="Unassembled WGS sequence"/>
</dbReference>
<evidence type="ECO:0000256" key="4">
    <source>
        <dbReference type="ARBA" id="ARBA00021870"/>
    </source>
</evidence>
<keyword evidence="15" id="KW-0282">Flagellum</keyword>
<comment type="function">
    <text evidence="10">FliG is one of three proteins (FliG, FliN, FliM) that forms the rotor-mounted switch complex (C ring), located at the base of the basal body. This complex interacts with the CheY and CheZ chemotaxis proteins, in addition to contacting components of the motor that determine the direction of flagellar rotation.</text>
</comment>
<dbReference type="STRING" id="376733.SAMN04487972_11483"/>
<dbReference type="RefSeq" id="WP_036741146.1">
    <property type="nucleotide sequence ID" value="NZ_FOJO01000014.1"/>
</dbReference>
<gene>
    <name evidence="15" type="ORF">IT41_11330</name>
    <name evidence="16" type="ORF">SAMN04487972_11483</name>
</gene>
<proteinExistence type="inferred from homology"/>
<keyword evidence="17" id="KW-1185">Reference proteome</keyword>
<dbReference type="Proteomes" id="UP000182312">
    <property type="component" value="Unassembled WGS sequence"/>
</dbReference>
<organism evidence="15 17">
    <name type="scientific">Paracoccus halophilus</name>
    <dbReference type="NCBI Taxonomy" id="376733"/>
    <lineage>
        <taxon>Bacteria</taxon>
        <taxon>Pseudomonadati</taxon>
        <taxon>Pseudomonadota</taxon>
        <taxon>Alphaproteobacteria</taxon>
        <taxon>Rhodobacterales</taxon>
        <taxon>Paracoccaceae</taxon>
        <taxon>Paracoccus</taxon>
    </lineage>
</organism>
<dbReference type="OrthoDB" id="7616820at2"/>
<dbReference type="AlphaFoldDB" id="A0A099F1H9"/>
<dbReference type="Pfam" id="PF01706">
    <property type="entry name" value="FliG_C"/>
    <property type="match status" value="1"/>
</dbReference>
<evidence type="ECO:0000313" key="16">
    <source>
        <dbReference type="EMBL" id="SFA56099.1"/>
    </source>
</evidence>
<feature type="domain" description="Flagellar motor switch protein FliG N-terminal" evidence="14">
    <location>
        <begin position="11"/>
        <end position="113"/>
    </location>
</feature>
<feature type="compositionally biased region" description="Acidic residues" evidence="11">
    <location>
        <begin position="338"/>
        <end position="352"/>
    </location>
</feature>
<reference evidence="15 17" key="2">
    <citation type="submission" date="2014-10" db="EMBL/GenBank/DDBJ databases">
        <title>Paracoccus sanguinis sp. nov., isolated from clinical specimens of New York State patients.</title>
        <authorList>
            <person name="Mingle L.A."/>
            <person name="Cole J.A."/>
            <person name="Lapierre P."/>
            <person name="Musser K.A."/>
        </authorList>
    </citation>
    <scope>NUCLEOTIDE SEQUENCE [LARGE SCALE GENOMIC DNA]</scope>
    <source>
        <strain evidence="15 17">JCM 14014</strain>
    </source>
</reference>
<dbReference type="GO" id="GO:0009425">
    <property type="term" value="C:bacterial-type flagellum basal body"/>
    <property type="evidence" value="ECO:0007669"/>
    <property type="project" value="UniProtKB-SubCell"/>
</dbReference>
<dbReference type="GO" id="GO:0003774">
    <property type="term" value="F:cytoskeletal motor activity"/>
    <property type="evidence" value="ECO:0007669"/>
    <property type="project" value="InterPro"/>
</dbReference>
<dbReference type="InterPro" id="IPR000090">
    <property type="entry name" value="Flg_Motor_Flig"/>
</dbReference>
<dbReference type="InterPro" id="IPR023087">
    <property type="entry name" value="Flg_Motor_Flig_C"/>
</dbReference>
<dbReference type="InterPro" id="IPR032779">
    <property type="entry name" value="FliG_M"/>
</dbReference>
<dbReference type="InterPro" id="IPR011002">
    <property type="entry name" value="FliG_a-hlx"/>
</dbReference>
<name>A0A099F1H9_9RHOB</name>
<dbReference type="EMBL" id="FOJO01000014">
    <property type="protein sequence ID" value="SFA56099.1"/>
    <property type="molecule type" value="Genomic_DNA"/>
</dbReference>
<sequence>MGVAAIEKPTLNARQKAAIIVRLVLAEGEDIDLARLPPGLQTDLAQEMALMGFVDRKTRNAVVAEFCEILESVGLSFPGDIDSTLDLLDGHLSPDTTDRLRRMAALNGAGDPWDRIANISPALLAELARTEAVEIAAVMFSKLPVSRAAEVFGLLDTDLARRIAHTMNLTRNIGAEALLRIGKALIQAADAVPQPPITGAPGEKVGAILNSSSSSTRDSILEGLDHDDADFAEEVRKTIFTWAHIPTRIDPRDIARITREVENPVLIKAMAGASGKNRPTVDFLLGGLSSRLADSMREEMETLGKVSPKSAEEAMDQVVAVIRRMEASGDLFLIAQDPGDDDTAIAEDEPDQATEPAAS</sequence>
<keyword evidence="6" id="KW-0145">Chemotaxis</keyword>
<comment type="similarity">
    <text evidence="3">Belongs to the FliG family.</text>
</comment>
<evidence type="ECO:0000256" key="1">
    <source>
        <dbReference type="ARBA" id="ARBA00004117"/>
    </source>
</evidence>
<dbReference type="eggNOG" id="COG1536">
    <property type="taxonomic scope" value="Bacteria"/>
</dbReference>
<comment type="subcellular location">
    <subcellularLocation>
        <location evidence="1">Bacterial flagellum basal body</location>
    </subcellularLocation>
    <subcellularLocation>
        <location evidence="2">Cell membrane</location>
        <topology evidence="2">Peripheral membrane protein</topology>
        <orientation evidence="2">Cytoplasmic side</orientation>
    </subcellularLocation>
</comment>
<evidence type="ECO:0000259" key="14">
    <source>
        <dbReference type="Pfam" id="PF14842"/>
    </source>
</evidence>
<evidence type="ECO:0000256" key="7">
    <source>
        <dbReference type="ARBA" id="ARBA00022779"/>
    </source>
</evidence>
<evidence type="ECO:0000313" key="18">
    <source>
        <dbReference type="Proteomes" id="UP000182312"/>
    </source>
</evidence>
<dbReference type="EMBL" id="JRKN01000014">
    <property type="protein sequence ID" value="KGJ04096.1"/>
    <property type="molecule type" value="Genomic_DNA"/>
</dbReference>
<protein>
    <recommendedName>
        <fullName evidence="4">Flagellar motor switch protein FliG</fullName>
    </recommendedName>
</protein>
<reference evidence="16 18" key="3">
    <citation type="submission" date="2016-10" db="EMBL/GenBank/DDBJ databases">
        <authorList>
            <person name="de Groot N.N."/>
        </authorList>
    </citation>
    <scope>NUCLEOTIDE SEQUENCE [LARGE SCALE GENOMIC DNA]</scope>
    <source>
        <strain evidence="16 18">CGMCC 1.6117</strain>
    </source>
</reference>
<keyword evidence="9" id="KW-0975">Bacterial flagellum</keyword>
<evidence type="ECO:0000256" key="2">
    <source>
        <dbReference type="ARBA" id="ARBA00004413"/>
    </source>
</evidence>
<keyword evidence="7" id="KW-0283">Flagellar rotation</keyword>
<dbReference type="GO" id="GO:0071973">
    <property type="term" value="P:bacterial-type flagellum-dependent cell motility"/>
    <property type="evidence" value="ECO:0007669"/>
    <property type="project" value="InterPro"/>
</dbReference>
<evidence type="ECO:0000313" key="15">
    <source>
        <dbReference type="EMBL" id="KGJ04096.1"/>
    </source>
</evidence>
<dbReference type="Pfam" id="PF14842">
    <property type="entry name" value="FliG_N"/>
    <property type="match status" value="1"/>
</dbReference>
<dbReference type="PANTHER" id="PTHR30534:SF0">
    <property type="entry name" value="FLAGELLAR MOTOR SWITCH PROTEIN FLIG"/>
    <property type="match status" value="1"/>
</dbReference>
<reference evidence="15 17" key="1">
    <citation type="submission" date="2014-09" db="EMBL/GenBank/DDBJ databases">
        <authorList>
            <person name="McGinnis J.M."/>
            <person name="Wolfgang W.J."/>
        </authorList>
    </citation>
    <scope>NUCLEOTIDE SEQUENCE [LARGE SCALE GENOMIC DNA]</scope>
    <source>
        <strain evidence="15 17">JCM 14014</strain>
    </source>
</reference>
<evidence type="ECO:0000256" key="11">
    <source>
        <dbReference type="SAM" id="MobiDB-lite"/>
    </source>
</evidence>
<dbReference type="Pfam" id="PF14841">
    <property type="entry name" value="FliG_M"/>
    <property type="match status" value="1"/>
</dbReference>
<keyword evidence="15" id="KW-0966">Cell projection</keyword>
<dbReference type="Gene3D" id="1.10.220.30">
    <property type="match status" value="3"/>
</dbReference>
<dbReference type="PANTHER" id="PTHR30534">
    <property type="entry name" value="FLAGELLAR MOTOR SWITCH PROTEIN FLIG"/>
    <property type="match status" value="1"/>
</dbReference>
<evidence type="ECO:0000259" key="13">
    <source>
        <dbReference type="Pfam" id="PF14841"/>
    </source>
</evidence>
<dbReference type="GO" id="GO:0006935">
    <property type="term" value="P:chemotaxis"/>
    <property type="evidence" value="ECO:0007669"/>
    <property type="project" value="UniProtKB-KW"/>
</dbReference>
<accession>A0A099F1H9</accession>
<evidence type="ECO:0000256" key="10">
    <source>
        <dbReference type="ARBA" id="ARBA00025598"/>
    </source>
</evidence>
<dbReference type="SUPFAM" id="SSF48029">
    <property type="entry name" value="FliG"/>
    <property type="match status" value="2"/>
</dbReference>
<feature type="region of interest" description="Disordered" evidence="11">
    <location>
        <begin position="336"/>
        <end position="359"/>
    </location>
</feature>
<evidence type="ECO:0000256" key="9">
    <source>
        <dbReference type="ARBA" id="ARBA00023143"/>
    </source>
</evidence>
<dbReference type="GO" id="GO:0005886">
    <property type="term" value="C:plasma membrane"/>
    <property type="evidence" value="ECO:0007669"/>
    <property type="project" value="UniProtKB-SubCell"/>
</dbReference>
<evidence type="ECO:0000256" key="6">
    <source>
        <dbReference type="ARBA" id="ARBA00022500"/>
    </source>
</evidence>
<evidence type="ECO:0000256" key="8">
    <source>
        <dbReference type="ARBA" id="ARBA00023136"/>
    </source>
</evidence>
<keyword evidence="5" id="KW-1003">Cell membrane</keyword>
<evidence type="ECO:0000256" key="5">
    <source>
        <dbReference type="ARBA" id="ARBA00022475"/>
    </source>
</evidence>
<feature type="domain" description="Flagellar motor switch protein FliG middle" evidence="13">
    <location>
        <begin position="122"/>
        <end position="193"/>
    </location>
</feature>
<dbReference type="PRINTS" id="PR00954">
    <property type="entry name" value="FLGMOTORFLIG"/>
</dbReference>
<evidence type="ECO:0000313" key="17">
    <source>
        <dbReference type="Proteomes" id="UP000029846"/>
    </source>
</evidence>
<evidence type="ECO:0000256" key="3">
    <source>
        <dbReference type="ARBA" id="ARBA00010299"/>
    </source>
</evidence>
<keyword evidence="8" id="KW-0472">Membrane</keyword>
<keyword evidence="15" id="KW-0969">Cilium</keyword>
<evidence type="ECO:0000259" key="12">
    <source>
        <dbReference type="Pfam" id="PF01706"/>
    </source>
</evidence>
<feature type="domain" description="Flagellar motor switch protein FliG C-terminal" evidence="12">
    <location>
        <begin position="223"/>
        <end position="332"/>
    </location>
</feature>
<dbReference type="InterPro" id="IPR028263">
    <property type="entry name" value="FliG_N"/>
</dbReference>